<feature type="transmembrane region" description="Helical" evidence="1">
    <location>
        <begin position="71"/>
        <end position="94"/>
    </location>
</feature>
<keyword evidence="1" id="KW-1133">Transmembrane helix</keyword>
<evidence type="ECO:0000313" key="3">
    <source>
        <dbReference type="Proteomes" id="UP000199451"/>
    </source>
</evidence>
<dbReference type="RefSeq" id="WP_089696867.1">
    <property type="nucleotide sequence ID" value="NZ_FNHL01000002.1"/>
</dbReference>
<feature type="transmembrane region" description="Helical" evidence="1">
    <location>
        <begin position="36"/>
        <end position="59"/>
    </location>
</feature>
<proteinExistence type="predicted"/>
<dbReference type="Proteomes" id="UP000199451">
    <property type="component" value="Unassembled WGS sequence"/>
</dbReference>
<keyword evidence="3" id="KW-1185">Reference proteome</keyword>
<keyword evidence="1" id="KW-0472">Membrane</keyword>
<sequence>MSYSTGRDTTVTETAEDGLLETGRDALRRAARGHPVVARVLAVEALLLTVAVVLGVSPLGTGSVNTSLVDLVVGFAIVSALVIAVGSVVGGLLAGVYEGYRKVKTTVAQTA</sequence>
<dbReference type="EMBL" id="FNHL01000002">
    <property type="protein sequence ID" value="SDM49013.1"/>
    <property type="molecule type" value="Genomic_DNA"/>
</dbReference>
<accession>A0A1G9TMV3</accession>
<gene>
    <name evidence="2" type="ORF">SAMN04487949_1836</name>
</gene>
<name>A0A1G9TMV3_9EURY</name>
<reference evidence="3" key="1">
    <citation type="submission" date="2016-10" db="EMBL/GenBank/DDBJ databases">
        <authorList>
            <person name="Varghese N."/>
            <person name="Submissions S."/>
        </authorList>
    </citation>
    <scope>NUCLEOTIDE SEQUENCE [LARGE SCALE GENOMIC DNA]</scope>
    <source>
        <strain evidence="3">CGMCC 1.10119</strain>
    </source>
</reference>
<keyword evidence="1" id="KW-0812">Transmembrane</keyword>
<dbReference type="AlphaFoldDB" id="A0A1G9TMV3"/>
<evidence type="ECO:0000256" key="1">
    <source>
        <dbReference type="SAM" id="Phobius"/>
    </source>
</evidence>
<organism evidence="2 3">
    <name type="scientific">Halogranum gelatinilyticum</name>
    <dbReference type="NCBI Taxonomy" id="660521"/>
    <lineage>
        <taxon>Archaea</taxon>
        <taxon>Methanobacteriati</taxon>
        <taxon>Methanobacteriota</taxon>
        <taxon>Stenosarchaea group</taxon>
        <taxon>Halobacteria</taxon>
        <taxon>Halobacteriales</taxon>
        <taxon>Haloferacaceae</taxon>
    </lineage>
</organism>
<protein>
    <submittedName>
        <fullName evidence="2">Uncharacterized protein</fullName>
    </submittedName>
</protein>
<evidence type="ECO:0000313" key="2">
    <source>
        <dbReference type="EMBL" id="SDM49013.1"/>
    </source>
</evidence>